<accession>A0A448B3G2</accession>
<evidence type="ECO:0008006" key="3">
    <source>
        <dbReference type="Google" id="ProtNLM"/>
    </source>
</evidence>
<dbReference type="EMBL" id="LR134289">
    <property type="protein sequence ID" value="VEE08326.1"/>
    <property type="molecule type" value="Genomic_DNA"/>
</dbReference>
<reference evidence="1 2" key="1">
    <citation type="submission" date="2018-12" db="EMBL/GenBank/DDBJ databases">
        <authorList>
            <consortium name="Pathogen Informatics"/>
        </authorList>
    </citation>
    <scope>NUCLEOTIDE SEQUENCE [LARGE SCALE GENOMIC DNA]</scope>
    <source>
        <strain evidence="1 2">NCTC11432</strain>
    </source>
</reference>
<name>A0A448B3G2_CHRGE</name>
<sequence length="229" mass="24874">MCFSGENSIFAGNFKTMIKKLITLGVFSISMISFAQKFSIKPSVGYAWRTAKTISGLSKEEKDYVKDLKNGLNFDIAAHYAVKDGLAFGLKYSNYSASSDGYLLGYVNGMPVSVPVTTKDNITFFGVSGLISNDNSSTRHKIFADLALGVISYTTKTGDVKGTGSTFGAEIDFGYQYEISKNFLIGPKVGLSGGTLSKMKYNGVTYKFDDDQKEGLHRVSLSAAATFRF</sequence>
<dbReference type="Gene3D" id="2.40.160.20">
    <property type="match status" value="1"/>
</dbReference>
<dbReference type="STRING" id="525257.HMPREF0204_11856"/>
<protein>
    <recommendedName>
        <fullName evidence="3">Outer membrane protein beta-barrel domain-containing protein</fullName>
    </recommendedName>
</protein>
<proteinExistence type="predicted"/>
<evidence type="ECO:0000313" key="2">
    <source>
        <dbReference type="Proteomes" id="UP000279227"/>
    </source>
</evidence>
<dbReference type="AlphaFoldDB" id="A0A448B3G2"/>
<evidence type="ECO:0000313" key="1">
    <source>
        <dbReference type="EMBL" id="VEE08326.1"/>
    </source>
</evidence>
<dbReference type="Proteomes" id="UP000279227">
    <property type="component" value="Chromosome"/>
</dbReference>
<organism evidence="1 2">
    <name type="scientific">Chryseobacterium gleum</name>
    <name type="common">Flavobacterium gleum</name>
    <dbReference type="NCBI Taxonomy" id="250"/>
    <lineage>
        <taxon>Bacteria</taxon>
        <taxon>Pseudomonadati</taxon>
        <taxon>Bacteroidota</taxon>
        <taxon>Flavobacteriia</taxon>
        <taxon>Flavobacteriales</taxon>
        <taxon>Weeksellaceae</taxon>
        <taxon>Chryseobacterium group</taxon>
        <taxon>Chryseobacterium</taxon>
    </lineage>
</organism>
<dbReference type="SUPFAM" id="SSF103515">
    <property type="entry name" value="Autotransporter"/>
    <property type="match status" value="1"/>
</dbReference>
<dbReference type="InterPro" id="IPR036709">
    <property type="entry name" value="Autotransporte_beta_dom_sf"/>
</dbReference>
<gene>
    <name evidence="1" type="ORF">NCTC11432_02600</name>
</gene>
<dbReference type="KEGG" id="cgle:NCTC11432_02600"/>